<comment type="caution">
    <text evidence="1">The sequence shown here is derived from an EMBL/GenBank/DDBJ whole genome shotgun (WGS) entry which is preliminary data.</text>
</comment>
<name>A0A419PSB1_CLOSI</name>
<proteinExistence type="predicted"/>
<accession>A0A419PSB1</accession>
<keyword evidence="2" id="KW-1185">Reference proteome</keyword>
<gene>
    <name evidence="1" type="ORF">CSKR_101555</name>
</gene>
<dbReference type="EMBL" id="NIRI02000042">
    <property type="protein sequence ID" value="KAG5449561.1"/>
    <property type="molecule type" value="Genomic_DNA"/>
</dbReference>
<protein>
    <submittedName>
        <fullName evidence="1">Uncharacterized protein</fullName>
    </submittedName>
</protein>
<dbReference type="AlphaFoldDB" id="A0A419PSB1"/>
<reference evidence="1 2" key="2">
    <citation type="journal article" date="2021" name="Genomics">
        <title>High-quality reference genome for Clonorchis sinensis.</title>
        <authorList>
            <person name="Young N.D."/>
            <person name="Stroehlein A.J."/>
            <person name="Kinkar L."/>
            <person name="Wang T."/>
            <person name="Sohn W.M."/>
            <person name="Chang B.C.H."/>
            <person name="Kaur P."/>
            <person name="Weisz D."/>
            <person name="Dudchenko O."/>
            <person name="Aiden E.L."/>
            <person name="Korhonen P.K."/>
            <person name="Gasser R.B."/>
        </authorList>
    </citation>
    <scope>NUCLEOTIDE SEQUENCE [LARGE SCALE GENOMIC DNA]</scope>
    <source>
        <strain evidence="1">Cs-k2</strain>
    </source>
</reference>
<sequence length="221" mass="25059">MAHWLECDFTARRVRGSNPTSVSRRPLSRHEQPGSIPALVLSPGGMVAGHRMGVTAKRRQIGVSNTYTNDRSLWRKIRFTNEVLQVSMRFIITYLRAFYRLIPSDSELEIAQWLERGLTDWKVRGSNPTSISRLVSSKPGKPGSISTLVLPLDGMAARRRMGVTAESNTLSERPSWDPGQPLAYYLFYFYLFYRKFGKEISIKIWFSPLLCTEGNTTVPGV</sequence>
<dbReference type="InParanoid" id="A0A419PSB1"/>
<dbReference type="Proteomes" id="UP000286415">
    <property type="component" value="Unassembled WGS sequence"/>
</dbReference>
<evidence type="ECO:0000313" key="2">
    <source>
        <dbReference type="Proteomes" id="UP000286415"/>
    </source>
</evidence>
<reference evidence="1 2" key="1">
    <citation type="journal article" date="2018" name="Biotechnol. Adv.">
        <title>Improved genomic resources and new bioinformatic workflow for the carcinogenic parasite Clonorchis sinensis: Biotechnological implications.</title>
        <authorList>
            <person name="Wang D."/>
            <person name="Korhonen P.K."/>
            <person name="Gasser R.B."/>
            <person name="Young N.D."/>
        </authorList>
    </citation>
    <scope>NUCLEOTIDE SEQUENCE [LARGE SCALE GENOMIC DNA]</scope>
    <source>
        <strain evidence="1">Cs-k2</strain>
    </source>
</reference>
<organism evidence="1 2">
    <name type="scientific">Clonorchis sinensis</name>
    <name type="common">Chinese liver fluke</name>
    <dbReference type="NCBI Taxonomy" id="79923"/>
    <lineage>
        <taxon>Eukaryota</taxon>
        <taxon>Metazoa</taxon>
        <taxon>Spiralia</taxon>
        <taxon>Lophotrochozoa</taxon>
        <taxon>Platyhelminthes</taxon>
        <taxon>Trematoda</taxon>
        <taxon>Digenea</taxon>
        <taxon>Opisthorchiida</taxon>
        <taxon>Opisthorchiata</taxon>
        <taxon>Opisthorchiidae</taxon>
        <taxon>Clonorchis</taxon>
    </lineage>
</organism>
<evidence type="ECO:0000313" key="1">
    <source>
        <dbReference type="EMBL" id="KAG5449561.1"/>
    </source>
</evidence>